<dbReference type="GO" id="GO:0003700">
    <property type="term" value="F:DNA-binding transcription factor activity"/>
    <property type="evidence" value="ECO:0007669"/>
    <property type="project" value="TreeGrafter"/>
</dbReference>
<dbReference type="CDD" id="cd06267">
    <property type="entry name" value="PBP1_LacI_sugar_binding-like"/>
    <property type="match status" value="1"/>
</dbReference>
<proteinExistence type="predicted"/>
<dbReference type="PROSITE" id="PS50932">
    <property type="entry name" value="HTH_LACI_2"/>
    <property type="match status" value="1"/>
</dbReference>
<dbReference type="EMBL" id="FNUC01000003">
    <property type="protein sequence ID" value="SEE59428.1"/>
    <property type="molecule type" value="Genomic_DNA"/>
</dbReference>
<dbReference type="InterPro" id="IPR001761">
    <property type="entry name" value="Peripla_BP/Lac1_sug-bd_dom"/>
</dbReference>
<name>A0A1H5K5W0_9ACTN</name>
<sequence>MAERRRTPASTTLKDVAERVGVSVSAVSMALQDHPRIGDETKRRVRQAADDLGYVTNSAARALRASKADAVALIVPNTSQHVFGHAYFMHVLTGVTAVANRHDAQVVISTSPDESHGKVAYDRVLRSGSVDGAIVTSAAVTDDGIQRLVADGMPVVLLGRFPYLPDAVSVGIDDVQASGAATEHLIEVHGRRDLVHLSGPLDHQSAIDRRDGFLAAARRHGIDAHVVEGDFSEESGSAAGPAIEALPDVDGVVAANDEMAFGAMRHLLGRGRRVPEEIAVIGFDDFGLSRVTTPSISTVHVPAERMATQATDRLFDLIGGARVAAADAHTVQPVEIVARQSCGCEPMTWAQGGGKP</sequence>
<evidence type="ECO:0000259" key="4">
    <source>
        <dbReference type="PROSITE" id="PS50932"/>
    </source>
</evidence>
<dbReference type="PROSITE" id="PS00356">
    <property type="entry name" value="HTH_LACI_1"/>
    <property type="match status" value="1"/>
</dbReference>
<protein>
    <submittedName>
        <fullName evidence="5">Transcriptional regulator, LacI family</fullName>
    </submittedName>
</protein>
<dbReference type="Gene3D" id="3.40.50.2300">
    <property type="match status" value="2"/>
</dbReference>
<gene>
    <name evidence="5" type="ORF">SAMN04488561_1879</name>
</gene>
<organism evidence="5 6">
    <name type="scientific">Jiangella alba</name>
    <dbReference type="NCBI Taxonomy" id="561176"/>
    <lineage>
        <taxon>Bacteria</taxon>
        <taxon>Bacillati</taxon>
        <taxon>Actinomycetota</taxon>
        <taxon>Actinomycetes</taxon>
        <taxon>Jiangellales</taxon>
        <taxon>Jiangellaceae</taxon>
        <taxon>Jiangella</taxon>
    </lineage>
</organism>
<dbReference type="InterPro" id="IPR028082">
    <property type="entry name" value="Peripla_BP_I"/>
</dbReference>
<feature type="domain" description="HTH lacI-type" evidence="4">
    <location>
        <begin position="11"/>
        <end position="65"/>
    </location>
</feature>
<dbReference type="PANTHER" id="PTHR30146">
    <property type="entry name" value="LACI-RELATED TRANSCRIPTIONAL REPRESSOR"/>
    <property type="match status" value="1"/>
</dbReference>
<dbReference type="SUPFAM" id="SSF47413">
    <property type="entry name" value="lambda repressor-like DNA-binding domains"/>
    <property type="match status" value="1"/>
</dbReference>
<keyword evidence="6" id="KW-1185">Reference proteome</keyword>
<dbReference type="CDD" id="cd01392">
    <property type="entry name" value="HTH_LacI"/>
    <property type="match status" value="1"/>
</dbReference>
<dbReference type="PANTHER" id="PTHR30146:SF109">
    <property type="entry name" value="HTH-TYPE TRANSCRIPTIONAL REGULATOR GALS"/>
    <property type="match status" value="1"/>
</dbReference>
<dbReference type="AlphaFoldDB" id="A0A1H5K5W0"/>
<dbReference type="RefSeq" id="WP_171906709.1">
    <property type="nucleotide sequence ID" value="NZ_FNUC01000003.1"/>
</dbReference>
<evidence type="ECO:0000256" key="2">
    <source>
        <dbReference type="ARBA" id="ARBA00023125"/>
    </source>
</evidence>
<evidence type="ECO:0000313" key="6">
    <source>
        <dbReference type="Proteomes" id="UP000181980"/>
    </source>
</evidence>
<keyword evidence="3" id="KW-0804">Transcription</keyword>
<dbReference type="Gene3D" id="1.10.260.40">
    <property type="entry name" value="lambda repressor-like DNA-binding domains"/>
    <property type="match status" value="1"/>
</dbReference>
<dbReference type="Proteomes" id="UP000181980">
    <property type="component" value="Unassembled WGS sequence"/>
</dbReference>
<dbReference type="InterPro" id="IPR010982">
    <property type="entry name" value="Lambda_DNA-bd_dom_sf"/>
</dbReference>
<dbReference type="SMART" id="SM00354">
    <property type="entry name" value="HTH_LACI"/>
    <property type="match status" value="1"/>
</dbReference>
<dbReference type="STRING" id="561176.SAMN04488561_1879"/>
<dbReference type="GO" id="GO:0000976">
    <property type="term" value="F:transcription cis-regulatory region binding"/>
    <property type="evidence" value="ECO:0007669"/>
    <property type="project" value="TreeGrafter"/>
</dbReference>
<keyword evidence="2" id="KW-0238">DNA-binding</keyword>
<evidence type="ECO:0000256" key="3">
    <source>
        <dbReference type="ARBA" id="ARBA00023163"/>
    </source>
</evidence>
<keyword evidence="1" id="KW-0805">Transcription regulation</keyword>
<dbReference type="InterPro" id="IPR000843">
    <property type="entry name" value="HTH_LacI"/>
</dbReference>
<accession>A0A1H5K5W0</accession>
<dbReference type="SUPFAM" id="SSF53822">
    <property type="entry name" value="Periplasmic binding protein-like I"/>
    <property type="match status" value="1"/>
</dbReference>
<evidence type="ECO:0000313" key="5">
    <source>
        <dbReference type="EMBL" id="SEE59428.1"/>
    </source>
</evidence>
<reference evidence="6" key="1">
    <citation type="submission" date="2016-10" db="EMBL/GenBank/DDBJ databases">
        <authorList>
            <person name="Varghese N."/>
            <person name="Submissions S."/>
        </authorList>
    </citation>
    <scope>NUCLEOTIDE SEQUENCE [LARGE SCALE GENOMIC DNA]</scope>
    <source>
        <strain evidence="6">DSM 45237</strain>
    </source>
</reference>
<dbReference type="Pfam" id="PF00356">
    <property type="entry name" value="LacI"/>
    <property type="match status" value="1"/>
</dbReference>
<evidence type="ECO:0000256" key="1">
    <source>
        <dbReference type="ARBA" id="ARBA00023015"/>
    </source>
</evidence>
<dbReference type="Pfam" id="PF00532">
    <property type="entry name" value="Peripla_BP_1"/>
    <property type="match status" value="1"/>
</dbReference>